<dbReference type="Proteomes" id="UP001642464">
    <property type="component" value="Unassembled WGS sequence"/>
</dbReference>
<protein>
    <submittedName>
        <fullName evidence="4">Uncharacterized protein</fullName>
    </submittedName>
</protein>
<feature type="region of interest" description="Disordered" evidence="1">
    <location>
        <begin position="117"/>
        <end position="327"/>
    </location>
</feature>
<evidence type="ECO:0000256" key="2">
    <source>
        <dbReference type="SAM" id="Phobius"/>
    </source>
</evidence>
<proteinExistence type="predicted"/>
<feature type="signal peptide" evidence="3">
    <location>
        <begin position="1"/>
        <end position="32"/>
    </location>
</feature>
<feature type="transmembrane region" description="Helical" evidence="2">
    <location>
        <begin position="42"/>
        <end position="67"/>
    </location>
</feature>
<feature type="compositionally biased region" description="Polar residues" evidence="1">
    <location>
        <begin position="163"/>
        <end position="174"/>
    </location>
</feature>
<keyword evidence="2" id="KW-1133">Transmembrane helix</keyword>
<dbReference type="EMBL" id="CAXAMM010017891">
    <property type="protein sequence ID" value="CAK9042303.1"/>
    <property type="molecule type" value="Genomic_DNA"/>
</dbReference>
<sequence>DIRVLVMVSCYGWSRSSLHLLCLSLLVQEVLCQEVVNIVILPDQIIIFVVIGVIFLGLCVGVGTCLWRNRRDIPMLLPEWLMPGPKMEEASEADRIAFEKAEQRRMKRELREAAQADLEAGGGSGDLELPETLPGHVADEKNDGEDSRGTSLPLPGSKMSAASAVTDSMTSSQMPRRKRKSSRNSEPGGRPPRPAPLEDVAASEPLSRWKARKEYLEGTPQTPEEGENLPSVSSKDRKGRRHSVSGAAPELAQLATPLATPTGTPGASSMTMKAFGRKMPTSGPWEGSVQERGSKRPSQYKLRFLPDQRVAGSTDGPDGTAQISGSFNPENHRVIWTESHPWGSVKVTGHVFYKAHVAQISGTFTASDGGKGKLELSPSGS</sequence>
<evidence type="ECO:0000256" key="3">
    <source>
        <dbReference type="SAM" id="SignalP"/>
    </source>
</evidence>
<evidence type="ECO:0000256" key="1">
    <source>
        <dbReference type="SAM" id="MobiDB-lite"/>
    </source>
</evidence>
<keyword evidence="3" id="KW-0732">Signal</keyword>
<accession>A0ABP0LU80</accession>
<evidence type="ECO:0000313" key="5">
    <source>
        <dbReference type="Proteomes" id="UP001642464"/>
    </source>
</evidence>
<keyword evidence="2" id="KW-0472">Membrane</keyword>
<organism evidence="4 5">
    <name type="scientific">Durusdinium trenchii</name>
    <dbReference type="NCBI Taxonomy" id="1381693"/>
    <lineage>
        <taxon>Eukaryota</taxon>
        <taxon>Sar</taxon>
        <taxon>Alveolata</taxon>
        <taxon>Dinophyceae</taxon>
        <taxon>Suessiales</taxon>
        <taxon>Symbiodiniaceae</taxon>
        <taxon>Durusdinium</taxon>
    </lineage>
</organism>
<feature type="non-terminal residue" evidence="4">
    <location>
        <position position="1"/>
    </location>
</feature>
<name>A0ABP0LU80_9DINO</name>
<feature type="compositionally biased region" description="Basic and acidic residues" evidence="1">
    <location>
        <begin position="137"/>
        <end position="148"/>
    </location>
</feature>
<keyword evidence="5" id="KW-1185">Reference proteome</keyword>
<feature type="compositionally biased region" description="Low complexity" evidence="1">
    <location>
        <begin position="247"/>
        <end position="267"/>
    </location>
</feature>
<feature type="chain" id="PRO_5047160481" evidence="3">
    <location>
        <begin position="33"/>
        <end position="381"/>
    </location>
</feature>
<gene>
    <name evidence="4" type="ORF">SCF082_LOCUS24351</name>
</gene>
<keyword evidence="2" id="KW-0812">Transmembrane</keyword>
<reference evidence="4 5" key="1">
    <citation type="submission" date="2024-02" db="EMBL/GenBank/DDBJ databases">
        <authorList>
            <person name="Chen Y."/>
            <person name="Shah S."/>
            <person name="Dougan E. K."/>
            <person name="Thang M."/>
            <person name="Chan C."/>
        </authorList>
    </citation>
    <scope>NUCLEOTIDE SEQUENCE [LARGE SCALE GENOMIC DNA]</scope>
</reference>
<evidence type="ECO:0000313" key="4">
    <source>
        <dbReference type="EMBL" id="CAK9042303.1"/>
    </source>
</evidence>
<comment type="caution">
    <text evidence="4">The sequence shown here is derived from an EMBL/GenBank/DDBJ whole genome shotgun (WGS) entry which is preliminary data.</text>
</comment>